<sequence length="503" mass="53571">MISSKPRLVVPYGLKTLLEGVSRAVLKINPPNITQFAAIYFKELIMFREGNNCLDIKDLVKQFHQIKIEKWTEGTAQEKKPECVKGPEKIPVVPQEPERMEKSTDTEEDNIMAPLFSHKTTQFPSVYPANIEYEEPAEAVSGLKSATPKTASPSSSPPPAAVSPELAYVPADPAQFAAQMLGNVSSIHSNQSDVLMVDVATSMPAMSNEVLYSEAAEDGVVAPPALHAAEVASEQGLRQTSIHVDSGSKGFEAEPSTFPLQDEQEPPANAPVPEVPLQSDTQVTSAVSSVYTEEPVVGGAEYVEQVSEPVAVPRISSVYNDEPVVEGVTYVEQMPEQVAAPLTDYFARLKGNEQSPQVSPRPVVDQKASVLSQKSEGSAKGSQENVTYDSSVHVEAEATIILSGTSLKGQPEQILEVDSSAKTVSSEKSLQLEVEIIAQVPSKTGQESRASSATQEMEAYSVSSGLAAQAAPSGTSVKAARGSFPPVPEGLAEPEGEAAPDEV</sequence>
<feature type="compositionally biased region" description="Low complexity" evidence="1">
    <location>
        <begin position="144"/>
        <end position="154"/>
    </location>
</feature>
<dbReference type="CDD" id="cd12100">
    <property type="entry name" value="DD_CABYR_SP17"/>
    <property type="match status" value="1"/>
</dbReference>
<keyword evidence="3" id="KW-1185">Reference proteome</keyword>
<feature type="compositionally biased region" description="Polar residues" evidence="1">
    <location>
        <begin position="442"/>
        <end position="476"/>
    </location>
</feature>
<dbReference type="RefSeq" id="XP_060029601.1">
    <property type="nucleotide sequence ID" value="XM_060173618.1"/>
</dbReference>
<dbReference type="InterPro" id="IPR047579">
    <property type="entry name" value="DD_CABYR_SP17"/>
</dbReference>
<dbReference type="Proteomes" id="UP001652624">
    <property type="component" value="Chromosome 15"/>
</dbReference>
<feature type="region of interest" description="Disordered" evidence="1">
    <location>
        <begin position="442"/>
        <end position="503"/>
    </location>
</feature>
<feature type="domain" description="RIIa" evidence="2">
    <location>
        <begin position="12"/>
        <end position="49"/>
    </location>
</feature>
<dbReference type="RefSeq" id="XP_060029598.1">
    <property type="nucleotide sequence ID" value="XM_060173615.1"/>
</dbReference>
<feature type="region of interest" description="Disordered" evidence="1">
    <location>
        <begin position="140"/>
        <end position="162"/>
    </location>
</feature>
<gene>
    <name evidence="4 5 6" type="primary">CABYR</name>
</gene>
<reference evidence="4 5" key="1">
    <citation type="submission" date="2025-05" db="UniProtKB">
        <authorList>
            <consortium name="RefSeq"/>
        </authorList>
    </citation>
    <scope>IDENTIFICATION</scope>
</reference>
<dbReference type="SMART" id="SM00394">
    <property type="entry name" value="RIIa"/>
    <property type="match status" value="1"/>
</dbReference>
<dbReference type="SUPFAM" id="SSF47391">
    <property type="entry name" value="Dimerization-anchoring domain of cAMP-dependent PK regulatory subunit"/>
    <property type="match status" value="1"/>
</dbReference>
<evidence type="ECO:0000256" key="1">
    <source>
        <dbReference type="SAM" id="MobiDB-lite"/>
    </source>
</evidence>
<name>A0ABM3VZ66_ERIEU</name>
<dbReference type="PANTHER" id="PTHR15494">
    <property type="entry name" value="CALCIUM-BINDING TYROSINE PHOSPHORYLATION-REGULATED PROTEIN"/>
    <property type="match status" value="1"/>
</dbReference>
<dbReference type="RefSeq" id="XP_060029599.1">
    <property type="nucleotide sequence ID" value="XM_060173616.1"/>
</dbReference>
<evidence type="ECO:0000313" key="4">
    <source>
        <dbReference type="RefSeq" id="XP_060029598.1"/>
    </source>
</evidence>
<protein>
    <submittedName>
        <fullName evidence="4 5">Calcium-binding tyrosine phosphorylation-regulated protein isoform X1</fullName>
    </submittedName>
</protein>
<accession>A0ABM3VZ66</accession>
<evidence type="ECO:0000313" key="3">
    <source>
        <dbReference type="Proteomes" id="UP001652624"/>
    </source>
</evidence>
<dbReference type="InterPro" id="IPR038848">
    <property type="entry name" value="CABYR"/>
</dbReference>
<dbReference type="Gene3D" id="1.20.890.10">
    <property type="entry name" value="cAMP-dependent protein kinase regulatory subunit, dimerization-anchoring domain"/>
    <property type="match status" value="1"/>
</dbReference>
<organism evidence="3 6">
    <name type="scientific">Erinaceus europaeus</name>
    <name type="common">Western European hedgehog</name>
    <dbReference type="NCBI Taxonomy" id="9365"/>
    <lineage>
        <taxon>Eukaryota</taxon>
        <taxon>Metazoa</taxon>
        <taxon>Chordata</taxon>
        <taxon>Craniata</taxon>
        <taxon>Vertebrata</taxon>
        <taxon>Euteleostomi</taxon>
        <taxon>Mammalia</taxon>
        <taxon>Eutheria</taxon>
        <taxon>Laurasiatheria</taxon>
        <taxon>Eulipotyphla</taxon>
        <taxon>Erinaceidae</taxon>
        <taxon>Erinaceinae</taxon>
        <taxon>Erinaceus</taxon>
    </lineage>
</organism>
<evidence type="ECO:0000313" key="5">
    <source>
        <dbReference type="RefSeq" id="XP_060029599.1"/>
    </source>
</evidence>
<feature type="region of interest" description="Disordered" evidence="1">
    <location>
        <begin position="246"/>
        <end position="275"/>
    </location>
</feature>
<dbReference type="GeneID" id="103125569"/>
<proteinExistence type="predicted"/>
<dbReference type="InterPro" id="IPR003117">
    <property type="entry name" value="cAMP_dep_PK_reg_su_I/II_a/b"/>
</dbReference>
<feature type="compositionally biased region" description="Acidic residues" evidence="1">
    <location>
        <begin position="492"/>
        <end position="503"/>
    </location>
</feature>
<dbReference type="PANTHER" id="PTHR15494:SF0">
    <property type="entry name" value="CALCIUM-BINDING TYROSINE PHOSPHORYLATION-REGULATED PROTEIN"/>
    <property type="match status" value="1"/>
</dbReference>
<dbReference type="Pfam" id="PF02197">
    <property type="entry name" value="RIIa"/>
    <property type="match status" value="1"/>
</dbReference>
<evidence type="ECO:0000259" key="2">
    <source>
        <dbReference type="SMART" id="SM00394"/>
    </source>
</evidence>
<evidence type="ECO:0000313" key="6">
    <source>
        <dbReference type="RefSeq" id="XP_060029601.1"/>
    </source>
</evidence>